<dbReference type="EMBL" id="CM029051">
    <property type="protein sequence ID" value="KAG2564189.1"/>
    <property type="molecule type" value="Genomic_DNA"/>
</dbReference>
<feature type="region of interest" description="Disordered" evidence="1">
    <location>
        <begin position="1"/>
        <end position="106"/>
    </location>
</feature>
<accession>A0A8T0PUP0</accession>
<feature type="compositionally biased region" description="Low complexity" evidence="1">
    <location>
        <begin position="82"/>
        <end position="106"/>
    </location>
</feature>
<name>A0A8T0PUP0_PANVG</name>
<proteinExistence type="predicted"/>
<dbReference type="Proteomes" id="UP000823388">
    <property type="component" value="Chromosome 8K"/>
</dbReference>
<reference evidence="2" key="1">
    <citation type="submission" date="2020-05" db="EMBL/GenBank/DDBJ databases">
        <title>WGS assembly of Panicum virgatum.</title>
        <authorList>
            <person name="Lovell J.T."/>
            <person name="Jenkins J."/>
            <person name="Shu S."/>
            <person name="Juenger T.E."/>
            <person name="Schmutz J."/>
        </authorList>
    </citation>
    <scope>NUCLEOTIDE SEQUENCE</scope>
    <source>
        <strain evidence="2">AP13</strain>
    </source>
</reference>
<gene>
    <name evidence="2" type="ORF">PVAP13_8KG352115</name>
</gene>
<feature type="compositionally biased region" description="Gly residues" evidence="1">
    <location>
        <begin position="1"/>
        <end position="22"/>
    </location>
</feature>
<keyword evidence="3" id="KW-1185">Reference proteome</keyword>
<organism evidence="2 3">
    <name type="scientific">Panicum virgatum</name>
    <name type="common">Blackwell switchgrass</name>
    <dbReference type="NCBI Taxonomy" id="38727"/>
    <lineage>
        <taxon>Eukaryota</taxon>
        <taxon>Viridiplantae</taxon>
        <taxon>Streptophyta</taxon>
        <taxon>Embryophyta</taxon>
        <taxon>Tracheophyta</taxon>
        <taxon>Spermatophyta</taxon>
        <taxon>Magnoliopsida</taxon>
        <taxon>Liliopsida</taxon>
        <taxon>Poales</taxon>
        <taxon>Poaceae</taxon>
        <taxon>PACMAD clade</taxon>
        <taxon>Panicoideae</taxon>
        <taxon>Panicodae</taxon>
        <taxon>Paniceae</taxon>
        <taxon>Panicinae</taxon>
        <taxon>Panicum</taxon>
        <taxon>Panicum sect. Hiantes</taxon>
    </lineage>
</organism>
<evidence type="ECO:0000256" key="1">
    <source>
        <dbReference type="SAM" id="MobiDB-lite"/>
    </source>
</evidence>
<sequence length="181" mass="18088">MHSYGHGQGHGGLTATGKGTAGHGYAHGQVVGTARAARRGGPRRGGPWRAAGARRARGRGHRRGGPPGQGTRGAARRGGPRQGAARAPGRAGRIGAQAPPGRGARGLLGARCAHRQASARVPPGCDAAGHWRVAGTERRRGRRAAAAPAGEQRGGVRGRAEACVGGRVCEGLGGRGSRGNG</sequence>
<evidence type="ECO:0000313" key="2">
    <source>
        <dbReference type="EMBL" id="KAG2564189.1"/>
    </source>
</evidence>
<feature type="region of interest" description="Disordered" evidence="1">
    <location>
        <begin position="135"/>
        <end position="158"/>
    </location>
</feature>
<comment type="caution">
    <text evidence="2">The sequence shown here is derived from an EMBL/GenBank/DDBJ whole genome shotgun (WGS) entry which is preliminary data.</text>
</comment>
<evidence type="ECO:0000313" key="3">
    <source>
        <dbReference type="Proteomes" id="UP000823388"/>
    </source>
</evidence>
<feature type="compositionally biased region" description="Basic residues" evidence="1">
    <location>
        <begin position="52"/>
        <end position="64"/>
    </location>
</feature>
<dbReference type="AlphaFoldDB" id="A0A8T0PUP0"/>
<protein>
    <submittedName>
        <fullName evidence="2">Uncharacterized protein</fullName>
    </submittedName>
</protein>